<reference evidence="7 8" key="1">
    <citation type="journal article" date="2019" name="Plant Biotechnol. J.">
        <title>The red bayberry genome and genetic basis of sex determination.</title>
        <authorList>
            <person name="Jia H.M."/>
            <person name="Jia H.J."/>
            <person name="Cai Q.L."/>
            <person name="Wang Y."/>
            <person name="Zhao H.B."/>
            <person name="Yang W.F."/>
            <person name="Wang G.Y."/>
            <person name="Li Y.H."/>
            <person name="Zhan D.L."/>
            <person name="Shen Y.T."/>
            <person name="Niu Q.F."/>
            <person name="Chang L."/>
            <person name="Qiu J."/>
            <person name="Zhao L."/>
            <person name="Xie H.B."/>
            <person name="Fu W.Y."/>
            <person name="Jin J."/>
            <person name="Li X.W."/>
            <person name="Jiao Y."/>
            <person name="Zhou C.C."/>
            <person name="Tu T."/>
            <person name="Chai C.Y."/>
            <person name="Gao J.L."/>
            <person name="Fan L.J."/>
            <person name="van de Weg E."/>
            <person name="Wang J.Y."/>
            <person name="Gao Z.S."/>
        </authorList>
    </citation>
    <scope>NUCLEOTIDE SEQUENCE [LARGE SCALE GENOMIC DNA]</scope>
    <source>
        <tissue evidence="7">Leaves</tissue>
    </source>
</reference>
<keyword evidence="2" id="KW-0805">Transcription regulation</keyword>
<proteinExistence type="inferred from homology"/>
<dbReference type="PANTHER" id="PTHR31636">
    <property type="entry name" value="OSJNBA0084A10.13 PROTEIN-RELATED"/>
    <property type="match status" value="1"/>
</dbReference>
<evidence type="ECO:0000256" key="6">
    <source>
        <dbReference type="SAM" id="MobiDB-lite"/>
    </source>
</evidence>
<sequence>MFDKVLLCTDSPSVLCGSNEPLQNETSKASPPTGQPRGANVGRSRAKKQGKKKETIDLSTLLIQCAQAVSAGDCRNADDLLKQIRQHSSPFGDGSQRVAHFFANGLEARLAGTGIGAQIFYASLASKRISTSDMLKAYKVHLSACPFRRTSLFFANRMIYNVAEKAKRLHIIDFGIQYGFHWPLMIQKLSKRPGGPPKLRITGIELPQPGFRPTELIEETGRRLTKYCERFNVPFEYQAIASNNWETIEIERLTIDKRGACCELLFRSKNILDETVKKRPVHGMHF</sequence>
<dbReference type="OrthoDB" id="47276at2759"/>
<evidence type="ECO:0000313" key="7">
    <source>
        <dbReference type="EMBL" id="KAB1225946.1"/>
    </source>
</evidence>
<keyword evidence="3" id="KW-0804">Transcription</keyword>
<name>A0A6A1WN32_9ROSI</name>
<dbReference type="EMBL" id="RXIC02000019">
    <property type="protein sequence ID" value="KAB1225946.1"/>
    <property type="molecule type" value="Genomic_DNA"/>
</dbReference>
<evidence type="ECO:0000256" key="4">
    <source>
        <dbReference type="ARBA" id="ARBA00023242"/>
    </source>
</evidence>
<feature type="region of interest" description="Leucine repeat II (LRII)" evidence="5">
    <location>
        <begin position="219"/>
        <end position="251"/>
    </location>
</feature>
<comment type="similarity">
    <text evidence="5">Belongs to the GRAS family.</text>
</comment>
<feature type="short sequence motif" description="VHIID" evidence="5">
    <location>
        <begin position="169"/>
        <end position="173"/>
    </location>
</feature>
<protein>
    <submittedName>
        <fullName evidence="7">Scarecrow-like protein 14</fullName>
    </submittedName>
</protein>
<dbReference type="AlphaFoldDB" id="A0A6A1WN32"/>
<comment type="caution">
    <text evidence="7">The sequence shown here is derived from an EMBL/GenBank/DDBJ whole genome shotgun (WGS) entry which is preliminary data.</text>
</comment>
<keyword evidence="4" id="KW-0539">Nucleus</keyword>
<dbReference type="GO" id="GO:0005634">
    <property type="term" value="C:nucleus"/>
    <property type="evidence" value="ECO:0007669"/>
    <property type="project" value="UniProtKB-SubCell"/>
</dbReference>
<dbReference type="PROSITE" id="PS50985">
    <property type="entry name" value="GRAS"/>
    <property type="match status" value="1"/>
</dbReference>
<feature type="compositionally biased region" description="Polar residues" evidence="6">
    <location>
        <begin position="20"/>
        <end position="32"/>
    </location>
</feature>
<gene>
    <name evidence="7" type="ORF">CJ030_MR1G005477</name>
</gene>
<evidence type="ECO:0000256" key="5">
    <source>
        <dbReference type="PROSITE-ProRule" id="PRU01191"/>
    </source>
</evidence>
<dbReference type="Proteomes" id="UP000516437">
    <property type="component" value="Chromosome 1"/>
</dbReference>
<dbReference type="InterPro" id="IPR005202">
    <property type="entry name" value="TF_GRAS"/>
</dbReference>
<feature type="region of interest" description="VHIID" evidence="5">
    <location>
        <begin position="138"/>
        <end position="203"/>
    </location>
</feature>
<accession>A0A6A1WN32</accession>
<dbReference type="Pfam" id="PF03514">
    <property type="entry name" value="GRAS"/>
    <property type="match status" value="1"/>
</dbReference>
<keyword evidence="8" id="KW-1185">Reference proteome</keyword>
<organism evidence="7 8">
    <name type="scientific">Morella rubra</name>
    <name type="common">Chinese bayberry</name>
    <dbReference type="NCBI Taxonomy" id="262757"/>
    <lineage>
        <taxon>Eukaryota</taxon>
        <taxon>Viridiplantae</taxon>
        <taxon>Streptophyta</taxon>
        <taxon>Embryophyta</taxon>
        <taxon>Tracheophyta</taxon>
        <taxon>Spermatophyta</taxon>
        <taxon>Magnoliopsida</taxon>
        <taxon>eudicotyledons</taxon>
        <taxon>Gunneridae</taxon>
        <taxon>Pentapetalae</taxon>
        <taxon>rosids</taxon>
        <taxon>fabids</taxon>
        <taxon>Fagales</taxon>
        <taxon>Myricaceae</taxon>
        <taxon>Morella</taxon>
    </lineage>
</organism>
<evidence type="ECO:0000256" key="1">
    <source>
        <dbReference type="ARBA" id="ARBA00004123"/>
    </source>
</evidence>
<evidence type="ECO:0000313" key="8">
    <source>
        <dbReference type="Proteomes" id="UP000516437"/>
    </source>
</evidence>
<feature type="region of interest" description="Disordered" evidence="6">
    <location>
        <begin position="18"/>
        <end position="52"/>
    </location>
</feature>
<evidence type="ECO:0000256" key="2">
    <source>
        <dbReference type="ARBA" id="ARBA00023015"/>
    </source>
</evidence>
<evidence type="ECO:0000256" key="3">
    <source>
        <dbReference type="ARBA" id="ARBA00023163"/>
    </source>
</evidence>
<comment type="subcellular location">
    <subcellularLocation>
        <location evidence="1">Nucleus</location>
    </subcellularLocation>
</comment>
<comment type="caution">
    <text evidence="5">Lacks conserved residue(s) required for the propagation of feature annotation.</text>
</comment>